<name>A0ABR0AM84_9CRUS</name>
<evidence type="ECO:0000313" key="2">
    <source>
        <dbReference type="EMBL" id="KAK4026219.1"/>
    </source>
</evidence>
<keyword evidence="3" id="KW-1185">Reference proteome</keyword>
<protein>
    <submittedName>
        <fullName evidence="2">Uncharacterized protein</fullName>
    </submittedName>
</protein>
<organism evidence="2 3">
    <name type="scientific">Daphnia magna</name>
    <dbReference type="NCBI Taxonomy" id="35525"/>
    <lineage>
        <taxon>Eukaryota</taxon>
        <taxon>Metazoa</taxon>
        <taxon>Ecdysozoa</taxon>
        <taxon>Arthropoda</taxon>
        <taxon>Crustacea</taxon>
        <taxon>Branchiopoda</taxon>
        <taxon>Diplostraca</taxon>
        <taxon>Cladocera</taxon>
        <taxon>Anomopoda</taxon>
        <taxon>Daphniidae</taxon>
        <taxon>Daphnia</taxon>
    </lineage>
</organism>
<dbReference type="EMBL" id="JAOYFB010000038">
    <property type="protein sequence ID" value="KAK4026219.1"/>
    <property type="molecule type" value="Genomic_DNA"/>
</dbReference>
<accession>A0ABR0AM84</accession>
<feature type="region of interest" description="Disordered" evidence="1">
    <location>
        <begin position="32"/>
        <end position="87"/>
    </location>
</feature>
<comment type="caution">
    <text evidence="2">The sequence shown here is derived from an EMBL/GenBank/DDBJ whole genome shotgun (WGS) entry which is preliminary data.</text>
</comment>
<evidence type="ECO:0000256" key="1">
    <source>
        <dbReference type="SAM" id="MobiDB-lite"/>
    </source>
</evidence>
<evidence type="ECO:0000313" key="3">
    <source>
        <dbReference type="Proteomes" id="UP001234178"/>
    </source>
</evidence>
<sequence>MKPTDLLVRLLPLMTSDCSRLLSEARKEAGRLGALRKRRPMAGGASETVRSLSSRSRTQLLGSSGVLKAENRTEAHSRQSATSRFRTIEPLDTPHRFTLSNEFLRSLGWWS</sequence>
<proteinExistence type="predicted"/>
<gene>
    <name evidence="2" type="ORF">OUZ56_015234</name>
</gene>
<reference evidence="2 3" key="1">
    <citation type="journal article" date="2023" name="Nucleic Acids Res.">
        <title>The hologenome of Daphnia magna reveals possible DNA methylation and microbiome-mediated evolution of the host genome.</title>
        <authorList>
            <person name="Chaturvedi A."/>
            <person name="Li X."/>
            <person name="Dhandapani V."/>
            <person name="Marshall H."/>
            <person name="Kissane S."/>
            <person name="Cuenca-Cambronero M."/>
            <person name="Asole G."/>
            <person name="Calvet F."/>
            <person name="Ruiz-Romero M."/>
            <person name="Marangio P."/>
            <person name="Guigo R."/>
            <person name="Rago D."/>
            <person name="Mirbahai L."/>
            <person name="Eastwood N."/>
            <person name="Colbourne J.K."/>
            <person name="Zhou J."/>
            <person name="Mallon E."/>
            <person name="Orsini L."/>
        </authorList>
    </citation>
    <scope>NUCLEOTIDE SEQUENCE [LARGE SCALE GENOMIC DNA]</scope>
    <source>
        <strain evidence="2">LRV0_1</strain>
    </source>
</reference>
<feature type="compositionally biased region" description="Low complexity" evidence="1">
    <location>
        <begin position="50"/>
        <end position="64"/>
    </location>
</feature>
<dbReference type="Proteomes" id="UP001234178">
    <property type="component" value="Unassembled WGS sequence"/>
</dbReference>